<evidence type="ECO:0000313" key="2">
    <source>
        <dbReference type="Proteomes" id="UP000002255"/>
    </source>
</evidence>
<dbReference type="HOGENOM" id="CLU_1030366_0_0_11"/>
<dbReference type="OrthoDB" id="5190085at2"/>
<reference evidence="2" key="1">
    <citation type="submission" date="2009-11" db="EMBL/GenBank/DDBJ databases">
        <title>The complete chromosome of Xylanimonas cellulosilytica DSM 15894.</title>
        <authorList>
            <consortium name="US DOE Joint Genome Institute (JGI-PGF)"/>
            <person name="Lucas S."/>
            <person name="Copeland A."/>
            <person name="Lapidus A."/>
            <person name="Glavina del Rio T."/>
            <person name="Dalin E."/>
            <person name="Tice H."/>
            <person name="Bruce D."/>
            <person name="Goodwin L."/>
            <person name="Pitluck S."/>
            <person name="Kyrpides N."/>
            <person name="Mavromatis K."/>
            <person name="Ivanova N."/>
            <person name="Mikhailova N."/>
            <person name="Foster B."/>
            <person name="Clum A."/>
            <person name="Brettin T."/>
            <person name="Detter J.C."/>
            <person name="Han C."/>
            <person name="Larimer F."/>
            <person name="Land M."/>
            <person name="Hauser L."/>
            <person name="Markowitz V."/>
            <person name="Cheng J.F."/>
            <person name="Hugenholtz P."/>
            <person name="Woyke T."/>
            <person name="Wu D."/>
            <person name="Gehrich-Schroeter G."/>
            <person name="Schneider S."/>
            <person name="Pukall S.R."/>
            <person name="Klenk H.P."/>
            <person name="Eisen J.A."/>
        </authorList>
    </citation>
    <scope>NUCLEOTIDE SEQUENCE [LARGE SCALE GENOMIC DNA]</scope>
    <source>
        <strain evidence="2">DSM 15894 / CECT 5975 / LMG 20990 / XIL07</strain>
    </source>
</reference>
<protein>
    <submittedName>
        <fullName evidence="1">Uncharacterized protein</fullName>
    </submittedName>
</protein>
<dbReference type="RefSeq" id="WP_012878702.1">
    <property type="nucleotide sequence ID" value="NC_013530.1"/>
</dbReference>
<dbReference type="Proteomes" id="UP000002255">
    <property type="component" value="Chromosome"/>
</dbReference>
<organism evidence="1 2">
    <name type="scientific">Xylanimonas cellulosilytica (strain DSM 15894 / JCM 12276 / CECT 5975 / KCTC 9989 / LMG 20990 / NBRC 107835 / XIL07)</name>
    <dbReference type="NCBI Taxonomy" id="446471"/>
    <lineage>
        <taxon>Bacteria</taxon>
        <taxon>Bacillati</taxon>
        <taxon>Actinomycetota</taxon>
        <taxon>Actinomycetes</taxon>
        <taxon>Micrococcales</taxon>
        <taxon>Promicromonosporaceae</taxon>
        <taxon>Xylanimonas</taxon>
    </lineage>
</organism>
<gene>
    <name evidence="1" type="ordered locus">Xcel_1941</name>
</gene>
<dbReference type="EMBL" id="CP001821">
    <property type="protein sequence ID" value="ACZ30960.1"/>
    <property type="molecule type" value="Genomic_DNA"/>
</dbReference>
<reference evidence="1 2" key="2">
    <citation type="journal article" date="2010" name="Stand. Genomic Sci.">
        <title>Complete genome sequence of Xylanimonas cellulosilytica type strain (XIL07).</title>
        <authorList>
            <person name="Foster B."/>
            <person name="Pukall R."/>
            <person name="Abt B."/>
            <person name="Nolan M."/>
            <person name="Glavina Del Rio T."/>
            <person name="Chen F."/>
            <person name="Lucas S."/>
            <person name="Tice H."/>
            <person name="Pitluck S."/>
            <person name="Cheng J.-F."/>
            <person name="Chertkov O."/>
            <person name="Brettin T."/>
            <person name="Han C."/>
            <person name="Detter J.C."/>
            <person name="Bruce D."/>
            <person name="Goodwin L."/>
            <person name="Ivanova N."/>
            <person name="Mavromatis K."/>
            <person name="Pati A."/>
            <person name="Mikhailova N."/>
            <person name="Chen A."/>
            <person name="Palaniappan K."/>
            <person name="Land M."/>
            <person name="Hauser L."/>
            <person name="Chang Y.-J."/>
            <person name="Jeffries C.D."/>
            <person name="Chain P."/>
            <person name="Rohde M."/>
            <person name="Goeker M."/>
            <person name="Bristow J."/>
            <person name="Eisen J.A."/>
            <person name="Markowitz V."/>
            <person name="Hugenholtz P."/>
            <person name="Kyrpides N.C."/>
            <person name="Klenk H.-P."/>
            <person name="Lapidus A."/>
        </authorList>
    </citation>
    <scope>NUCLEOTIDE SEQUENCE [LARGE SCALE GENOMIC DNA]</scope>
    <source>
        <strain evidence="2">DSM 15894 / CECT 5975 / LMG 20990 / XIL07</strain>
    </source>
</reference>
<proteinExistence type="predicted"/>
<dbReference type="AlphaFoldDB" id="D1BTI1"/>
<dbReference type="STRING" id="446471.Xcel_1941"/>
<evidence type="ECO:0000313" key="1">
    <source>
        <dbReference type="EMBL" id="ACZ30960.1"/>
    </source>
</evidence>
<sequence length="270" mass="28886">MHQLWTFTVPRTGLSAADAARASHVVASLPAPAVVTDIAGLLWLVDVHDPQVAEDVAGALRESRLAVTAGVQTVYDAEDRAAADFIGISGADVDLRLVRDGEVFSPDPPCPRCGYHDAFDVVRNGPLWIDESVLGDTEVANLPNGQLLMTRELTVRLERVPARGLVVEDVLSGRRRISDRFVAVRAEVSVPAPCPVHTTTLGDGYCSLCGAAHGALEGHFWLPRSAVGEVDVVSRHPHKAAMLLMRRSVLDAVGDARGLRRGDPAMVCPD</sequence>
<dbReference type="KEGG" id="xce:Xcel_1941"/>
<name>D1BTI1_XYLCX</name>
<accession>D1BTI1</accession>
<keyword evidence="2" id="KW-1185">Reference proteome</keyword>